<keyword evidence="3" id="KW-0238">DNA-binding</keyword>
<dbReference type="InterPro" id="IPR036390">
    <property type="entry name" value="WH_DNA-bd_sf"/>
</dbReference>
<feature type="domain" description="HTH lysR-type" evidence="5">
    <location>
        <begin position="15"/>
        <end position="72"/>
    </location>
</feature>
<evidence type="ECO:0000256" key="4">
    <source>
        <dbReference type="ARBA" id="ARBA00023163"/>
    </source>
</evidence>
<dbReference type="InterPro" id="IPR005119">
    <property type="entry name" value="LysR_subst-bd"/>
</dbReference>
<dbReference type="Gene3D" id="1.10.10.10">
    <property type="entry name" value="Winged helix-like DNA-binding domain superfamily/Winged helix DNA-binding domain"/>
    <property type="match status" value="1"/>
</dbReference>
<dbReference type="InterPro" id="IPR000847">
    <property type="entry name" value="LysR_HTH_N"/>
</dbReference>
<comment type="similarity">
    <text evidence="1">Belongs to the LysR transcriptional regulatory family.</text>
</comment>
<dbReference type="GO" id="GO:0003677">
    <property type="term" value="F:DNA binding"/>
    <property type="evidence" value="ECO:0007669"/>
    <property type="project" value="UniProtKB-KW"/>
</dbReference>
<dbReference type="InterPro" id="IPR036388">
    <property type="entry name" value="WH-like_DNA-bd_sf"/>
</dbReference>
<evidence type="ECO:0000256" key="1">
    <source>
        <dbReference type="ARBA" id="ARBA00009437"/>
    </source>
</evidence>
<keyword evidence="2" id="KW-0805">Transcription regulation</keyword>
<evidence type="ECO:0000313" key="6">
    <source>
        <dbReference type="EMBL" id="MVA96199.1"/>
    </source>
</evidence>
<dbReference type="Proteomes" id="UP000463224">
    <property type="component" value="Unassembled WGS sequence"/>
</dbReference>
<dbReference type="PANTHER" id="PTHR30419">
    <property type="entry name" value="HTH-TYPE TRANSCRIPTIONAL REGULATOR YBHD"/>
    <property type="match status" value="1"/>
</dbReference>
<evidence type="ECO:0000256" key="2">
    <source>
        <dbReference type="ARBA" id="ARBA00023015"/>
    </source>
</evidence>
<dbReference type="PANTHER" id="PTHR30419:SF8">
    <property type="entry name" value="NITROGEN ASSIMILATION TRANSCRIPTIONAL ACTIVATOR-RELATED"/>
    <property type="match status" value="1"/>
</dbReference>
<keyword evidence="7" id="KW-1185">Reference proteome</keyword>
<dbReference type="PROSITE" id="PS50931">
    <property type="entry name" value="HTH_LYSR"/>
    <property type="match status" value="1"/>
</dbReference>
<gene>
    <name evidence="6" type="ORF">GN330_02910</name>
</gene>
<dbReference type="EMBL" id="WPHG01000001">
    <property type="protein sequence ID" value="MVA96199.1"/>
    <property type="molecule type" value="Genomic_DNA"/>
</dbReference>
<dbReference type="Pfam" id="PF00126">
    <property type="entry name" value="HTH_1"/>
    <property type="match status" value="1"/>
</dbReference>
<organism evidence="6 7">
    <name type="scientific">Nitratireductor arenosus</name>
    <dbReference type="NCBI Taxonomy" id="2682096"/>
    <lineage>
        <taxon>Bacteria</taxon>
        <taxon>Pseudomonadati</taxon>
        <taxon>Pseudomonadota</taxon>
        <taxon>Alphaproteobacteria</taxon>
        <taxon>Hyphomicrobiales</taxon>
        <taxon>Phyllobacteriaceae</taxon>
        <taxon>Nitratireductor</taxon>
    </lineage>
</organism>
<dbReference type="SUPFAM" id="SSF53850">
    <property type="entry name" value="Periplasmic binding protein-like II"/>
    <property type="match status" value="1"/>
</dbReference>
<keyword evidence="4" id="KW-0804">Transcription</keyword>
<proteinExistence type="inferred from homology"/>
<dbReference type="PRINTS" id="PR00039">
    <property type="entry name" value="HTHLYSR"/>
</dbReference>
<accession>A0A844QEF5</accession>
<name>A0A844QEF5_9HYPH</name>
<dbReference type="GO" id="GO:0003700">
    <property type="term" value="F:DNA-binding transcription factor activity"/>
    <property type="evidence" value="ECO:0007669"/>
    <property type="project" value="InterPro"/>
</dbReference>
<sequence length="328" mass="36254">MSKRSDDLLGAMQQMRFRHLRALMKLQESRSIAAAAQLMGISQPALTKMLREIEGMVGQQLFTRSSRGISATKAGELLCWHARRLHAVLRETAEDMHAVDDGSGGHVVVGSMLTASSILIPATIARLKADMPGVTITILEGINERHLPGLLVGEIDMIVGRVPETSFHQQLLQEPLFEERIQLFVRKGHPLAACHSTTLAELAELAWVLPPTETALRRRIEEEFHRRSLRMPRDLVETVSLLTVRALLLQGDRIAALPHHVLDLEYQVGLVRPLPLDLAATDSRVGVILRRDASLLPAAAKFLACLRTEAQRLNMSADGDIVGNNEEL</sequence>
<protein>
    <submittedName>
        <fullName evidence="6">LysR family transcriptional regulator</fullName>
    </submittedName>
</protein>
<dbReference type="Gene3D" id="3.40.190.290">
    <property type="match status" value="1"/>
</dbReference>
<dbReference type="RefSeq" id="WP_156711166.1">
    <property type="nucleotide sequence ID" value="NZ_WPHG01000001.1"/>
</dbReference>
<dbReference type="GO" id="GO:0005829">
    <property type="term" value="C:cytosol"/>
    <property type="evidence" value="ECO:0007669"/>
    <property type="project" value="TreeGrafter"/>
</dbReference>
<dbReference type="SUPFAM" id="SSF46785">
    <property type="entry name" value="Winged helix' DNA-binding domain"/>
    <property type="match status" value="1"/>
</dbReference>
<dbReference type="AlphaFoldDB" id="A0A844QEF5"/>
<evidence type="ECO:0000256" key="3">
    <source>
        <dbReference type="ARBA" id="ARBA00023125"/>
    </source>
</evidence>
<comment type="caution">
    <text evidence="6">The sequence shown here is derived from an EMBL/GenBank/DDBJ whole genome shotgun (WGS) entry which is preliminary data.</text>
</comment>
<evidence type="ECO:0000313" key="7">
    <source>
        <dbReference type="Proteomes" id="UP000463224"/>
    </source>
</evidence>
<dbReference type="Pfam" id="PF03466">
    <property type="entry name" value="LysR_substrate"/>
    <property type="match status" value="1"/>
</dbReference>
<reference evidence="6 7" key="1">
    <citation type="submission" date="2019-12" db="EMBL/GenBank/DDBJ databases">
        <title>Nitratireductor arenosus sp. nov., Isolated from sea sand, Jeju island, South Korea.</title>
        <authorList>
            <person name="Kim W."/>
        </authorList>
    </citation>
    <scope>NUCLEOTIDE SEQUENCE [LARGE SCALE GENOMIC DNA]</scope>
    <source>
        <strain evidence="6 7">CAU 1489</strain>
    </source>
</reference>
<evidence type="ECO:0000259" key="5">
    <source>
        <dbReference type="PROSITE" id="PS50931"/>
    </source>
</evidence>
<dbReference type="InterPro" id="IPR050950">
    <property type="entry name" value="HTH-type_LysR_regulators"/>
</dbReference>